<dbReference type="PANTHER" id="PTHR47114:SF2">
    <property type="entry name" value="OLIGODENDROCYTE-MYELIN GLYCOPROTEIN"/>
    <property type="match status" value="1"/>
</dbReference>
<dbReference type="InterPro" id="IPR001611">
    <property type="entry name" value="Leu-rich_rpt"/>
</dbReference>
<dbReference type="SUPFAM" id="SSF52058">
    <property type="entry name" value="L domain-like"/>
    <property type="match status" value="1"/>
</dbReference>
<keyword evidence="6" id="KW-1185">Reference proteome</keyword>
<feature type="compositionally biased region" description="Low complexity" evidence="3">
    <location>
        <begin position="577"/>
        <end position="592"/>
    </location>
</feature>
<proteinExistence type="predicted"/>
<keyword evidence="4" id="KW-0812">Transmembrane</keyword>
<dbReference type="Gene3D" id="3.80.10.10">
    <property type="entry name" value="Ribonuclease Inhibitor"/>
    <property type="match status" value="3"/>
</dbReference>
<feature type="compositionally biased region" description="Low complexity" evidence="3">
    <location>
        <begin position="1176"/>
        <end position="1198"/>
    </location>
</feature>
<feature type="transmembrane region" description="Helical" evidence="4">
    <location>
        <begin position="1083"/>
        <end position="1104"/>
    </location>
</feature>
<keyword evidence="4" id="KW-0472">Membrane</keyword>
<feature type="region of interest" description="Disordered" evidence="3">
    <location>
        <begin position="1139"/>
        <end position="1198"/>
    </location>
</feature>
<keyword evidence="2" id="KW-0677">Repeat</keyword>
<feature type="region of interest" description="Disordered" evidence="3">
    <location>
        <begin position="1"/>
        <end position="31"/>
    </location>
</feature>
<dbReference type="PANTHER" id="PTHR47114">
    <property type="match status" value="1"/>
</dbReference>
<keyword evidence="4" id="KW-1133">Transmembrane helix</keyword>
<dbReference type="InterPro" id="IPR051071">
    <property type="entry name" value="LRR-bact_E3_ubiq_ligases"/>
</dbReference>
<feature type="compositionally biased region" description="Polar residues" evidence="3">
    <location>
        <begin position="744"/>
        <end position="754"/>
    </location>
</feature>
<feature type="region of interest" description="Disordered" evidence="3">
    <location>
        <begin position="529"/>
        <end position="682"/>
    </location>
</feature>
<evidence type="ECO:0000256" key="3">
    <source>
        <dbReference type="SAM" id="MobiDB-lite"/>
    </source>
</evidence>
<feature type="region of interest" description="Disordered" evidence="3">
    <location>
        <begin position="287"/>
        <end position="308"/>
    </location>
</feature>
<evidence type="ECO:0008006" key="7">
    <source>
        <dbReference type="Google" id="ProtNLM"/>
    </source>
</evidence>
<accession>A0ABP1R878</accession>
<evidence type="ECO:0000256" key="2">
    <source>
        <dbReference type="ARBA" id="ARBA00022737"/>
    </source>
</evidence>
<evidence type="ECO:0000256" key="4">
    <source>
        <dbReference type="SAM" id="Phobius"/>
    </source>
</evidence>
<dbReference type="Proteomes" id="UP001642540">
    <property type="component" value="Unassembled WGS sequence"/>
</dbReference>
<organism evidence="5 6">
    <name type="scientific">Orchesella dallaii</name>
    <dbReference type="NCBI Taxonomy" id="48710"/>
    <lineage>
        <taxon>Eukaryota</taxon>
        <taxon>Metazoa</taxon>
        <taxon>Ecdysozoa</taxon>
        <taxon>Arthropoda</taxon>
        <taxon>Hexapoda</taxon>
        <taxon>Collembola</taxon>
        <taxon>Entomobryomorpha</taxon>
        <taxon>Entomobryoidea</taxon>
        <taxon>Orchesellidae</taxon>
        <taxon>Orchesellinae</taxon>
        <taxon>Orchesella</taxon>
    </lineage>
</organism>
<gene>
    <name evidence="5" type="ORF">ODALV1_LOCUS19836</name>
</gene>
<dbReference type="InterPro" id="IPR032675">
    <property type="entry name" value="LRR_dom_sf"/>
</dbReference>
<feature type="compositionally biased region" description="Low complexity" evidence="3">
    <location>
        <begin position="542"/>
        <end position="564"/>
    </location>
</feature>
<feature type="compositionally biased region" description="Basic and acidic residues" evidence="3">
    <location>
        <begin position="617"/>
        <end position="626"/>
    </location>
</feature>
<evidence type="ECO:0000313" key="5">
    <source>
        <dbReference type="EMBL" id="CAL8122506.1"/>
    </source>
</evidence>
<feature type="region of interest" description="Disordered" evidence="3">
    <location>
        <begin position="713"/>
        <end position="776"/>
    </location>
</feature>
<sequence length="1198" mass="133536">MSEASGTSLSPNTTRHRSNLPQCEKTSSSSIGCWTGSTSKSFHDDDDQLQCSCISFTKTQQVKVEEPSSCYCKPMSMSSAMKDKDKRHFFLFPLKTQEAEAEPASCKILSFSQQRRRTNGWNCANNCSTTRLKYLCPSISFFFTLFSLSCRSCHYSLRKNASLEEGERKRKGAHKYISSSIPLFLLLILSEIIQVSVGAPANPTQTHNADATAAFAQRKYNKDDEELGYFNFQSKNNHSFIRDNENEESRRMFDGSRSRRGEWDHDIYSGSSVTDISSNQLKFTISSEQESNNDNNKFEVENEKRGSHLQRNHEAVMMMSIPFMKSPQGVAVSQSQHDQQQQELALAQVTNDSFLGGENISNNNGDGYLDEGSKFPSNNNNKNNNDDDDDGSRNGSIRGTGRCWSVILYEGIEIEEAPEPQLHTFSSVEPLQKPISILCNGTSQLAVTLDQIPENLVSQVISIDVKDSSISRLNLTLFHRFPRLESLSVTHSNVSHVIGTCPNGLKALNISFNVVRKVDSSVFFVGQTNGDNYNEDHDKDNATTNFSSKSVSSLTSASSSTTIASREREESHNKANSLSSSSSPPTKISMPSRFNAPHYPENSEPITTNSKQIRGSRSFETKHHENSAGNESMQKRRGKISGERQEELVENTNESNDNDDLTPEDAIYSSSSKNGKGAKNQEETMTFPSIRTFKLASNHDDNVAFTQNYVTNTNTNIDSSSDSEKSGSYSYEEDGNDGGDYYQRGSSTTTSVTAKSGGGREKIEEPSSTLTLSGETNKMRSINGSALQDIDLSHNMISEIPSVILDLQGLKSLRLSGNQLKCDFVWEKLADWYMKSEDPNILKDGDETSCGVVDDVRVFHYTVLGVLKAKKDVVETCRTVDKTICHDCSLYSLNKHAGNGYNLSHQSTYGNVAIALKLDCSFQNLTELPKVPPQTWQLNVSGNLIKDLSALKEPMYENLLILDADCNEIFSLQSLVGTSFLDRYNFLSLQNNRFPLIPSNVLSSLKNMRGQGVTFLGANFLECDCDVVKEIKPLLLENSKQIKDLKEIYCKDMKTQSGESYVAVKDLQYTDLCYMDTEESNEMYLYILITVEIILILVIVAKVWHDQRTFRRTGILPWCSAKMPRLPCDAILESVKEPPHFNRSSSTNVRSFACEPPSQSLSSHVQLREVRSNSGQSEKSSQISQLSSFPSSSRTSSV</sequence>
<feature type="region of interest" description="Disordered" evidence="3">
    <location>
        <begin position="356"/>
        <end position="396"/>
    </location>
</feature>
<comment type="caution">
    <text evidence="5">The sequence shown here is derived from an EMBL/GenBank/DDBJ whole genome shotgun (WGS) entry which is preliminary data.</text>
</comment>
<feature type="compositionally biased region" description="Polar residues" evidence="3">
    <location>
        <begin position="604"/>
        <end position="615"/>
    </location>
</feature>
<feature type="compositionally biased region" description="Polar residues" evidence="3">
    <location>
        <begin position="766"/>
        <end position="776"/>
    </location>
</feature>
<feature type="compositionally biased region" description="Basic and acidic residues" evidence="3">
    <location>
        <begin position="296"/>
        <end position="308"/>
    </location>
</feature>
<protein>
    <recommendedName>
        <fullName evidence="7">Protein halfway</fullName>
    </recommendedName>
</protein>
<name>A0ABP1R878_9HEXA</name>
<evidence type="ECO:0000313" key="6">
    <source>
        <dbReference type="Proteomes" id="UP001642540"/>
    </source>
</evidence>
<evidence type="ECO:0000256" key="1">
    <source>
        <dbReference type="ARBA" id="ARBA00022614"/>
    </source>
</evidence>
<feature type="compositionally biased region" description="Low complexity" evidence="3">
    <location>
        <begin position="713"/>
        <end position="730"/>
    </location>
</feature>
<reference evidence="5 6" key="1">
    <citation type="submission" date="2024-08" db="EMBL/GenBank/DDBJ databases">
        <authorList>
            <person name="Cucini C."/>
            <person name="Frati F."/>
        </authorList>
    </citation>
    <scope>NUCLEOTIDE SEQUENCE [LARGE SCALE GENOMIC DNA]</scope>
</reference>
<dbReference type="EMBL" id="CAXLJM020000068">
    <property type="protein sequence ID" value="CAL8122506.1"/>
    <property type="molecule type" value="Genomic_DNA"/>
</dbReference>
<dbReference type="PROSITE" id="PS51450">
    <property type="entry name" value="LRR"/>
    <property type="match status" value="1"/>
</dbReference>
<keyword evidence="1" id="KW-0433">Leucine-rich repeat</keyword>